<dbReference type="InterPro" id="IPR007110">
    <property type="entry name" value="Ig-like_dom"/>
</dbReference>
<evidence type="ECO:0000256" key="2">
    <source>
        <dbReference type="ARBA" id="ARBA00023157"/>
    </source>
</evidence>
<dbReference type="EMBL" id="RQTK01000032">
    <property type="protein sequence ID" value="RUS90434.1"/>
    <property type="molecule type" value="Genomic_DNA"/>
</dbReference>
<dbReference type="SMART" id="SM00408">
    <property type="entry name" value="IGc2"/>
    <property type="match status" value="2"/>
</dbReference>
<dbReference type="Pfam" id="PF13927">
    <property type="entry name" value="Ig_3"/>
    <property type="match status" value="1"/>
</dbReference>
<dbReference type="GO" id="GO:0007156">
    <property type="term" value="P:homophilic cell adhesion via plasma membrane adhesion molecules"/>
    <property type="evidence" value="ECO:0007669"/>
    <property type="project" value="TreeGrafter"/>
</dbReference>
<keyword evidence="1" id="KW-0732">Signal</keyword>
<dbReference type="GO" id="GO:0008046">
    <property type="term" value="F:axon guidance receptor activity"/>
    <property type="evidence" value="ECO:0007669"/>
    <property type="project" value="TreeGrafter"/>
</dbReference>
<dbReference type="Proteomes" id="UP000271974">
    <property type="component" value="Unassembled WGS sequence"/>
</dbReference>
<protein>
    <recommendedName>
        <fullName evidence="4">Ig-like domain-containing protein</fullName>
    </recommendedName>
</protein>
<dbReference type="InterPro" id="IPR003598">
    <property type="entry name" value="Ig_sub2"/>
</dbReference>
<reference evidence="5 6" key="1">
    <citation type="submission" date="2019-01" db="EMBL/GenBank/DDBJ databases">
        <title>A draft genome assembly of the solar-powered sea slug Elysia chlorotica.</title>
        <authorList>
            <person name="Cai H."/>
            <person name="Li Q."/>
            <person name="Fang X."/>
            <person name="Li J."/>
            <person name="Curtis N.E."/>
            <person name="Altenburger A."/>
            <person name="Shibata T."/>
            <person name="Feng M."/>
            <person name="Maeda T."/>
            <person name="Schwartz J.A."/>
            <person name="Shigenobu S."/>
            <person name="Lundholm N."/>
            <person name="Nishiyama T."/>
            <person name="Yang H."/>
            <person name="Hasebe M."/>
            <person name="Li S."/>
            <person name="Pierce S.K."/>
            <person name="Wang J."/>
        </authorList>
    </citation>
    <scope>NUCLEOTIDE SEQUENCE [LARGE SCALE GENOMIC DNA]</scope>
    <source>
        <strain evidence="5">EC2010</strain>
        <tissue evidence="5">Whole organism of an adult</tissue>
    </source>
</reference>
<dbReference type="GO" id="GO:0030424">
    <property type="term" value="C:axon"/>
    <property type="evidence" value="ECO:0007669"/>
    <property type="project" value="TreeGrafter"/>
</dbReference>
<evidence type="ECO:0000256" key="1">
    <source>
        <dbReference type="ARBA" id="ARBA00022729"/>
    </source>
</evidence>
<proteinExistence type="predicted"/>
<evidence type="ECO:0000313" key="6">
    <source>
        <dbReference type="Proteomes" id="UP000271974"/>
    </source>
</evidence>
<dbReference type="InterPro" id="IPR013098">
    <property type="entry name" value="Ig_I-set"/>
</dbReference>
<feature type="region of interest" description="Disordered" evidence="3">
    <location>
        <begin position="247"/>
        <end position="280"/>
    </location>
</feature>
<dbReference type="Pfam" id="PF07679">
    <property type="entry name" value="I-set"/>
    <property type="match status" value="1"/>
</dbReference>
<dbReference type="GO" id="GO:0005886">
    <property type="term" value="C:plasma membrane"/>
    <property type="evidence" value="ECO:0007669"/>
    <property type="project" value="TreeGrafter"/>
</dbReference>
<comment type="caution">
    <text evidence="5">The sequence shown here is derived from an EMBL/GenBank/DDBJ whole genome shotgun (WGS) entry which is preliminary data.</text>
</comment>
<dbReference type="GO" id="GO:0050808">
    <property type="term" value="P:synapse organization"/>
    <property type="evidence" value="ECO:0007669"/>
    <property type="project" value="TreeGrafter"/>
</dbReference>
<organism evidence="5 6">
    <name type="scientific">Elysia chlorotica</name>
    <name type="common">Eastern emerald elysia</name>
    <name type="synonym">Sea slug</name>
    <dbReference type="NCBI Taxonomy" id="188477"/>
    <lineage>
        <taxon>Eukaryota</taxon>
        <taxon>Metazoa</taxon>
        <taxon>Spiralia</taxon>
        <taxon>Lophotrochozoa</taxon>
        <taxon>Mollusca</taxon>
        <taxon>Gastropoda</taxon>
        <taxon>Heterobranchia</taxon>
        <taxon>Euthyneura</taxon>
        <taxon>Panpulmonata</taxon>
        <taxon>Sacoglossa</taxon>
        <taxon>Placobranchoidea</taxon>
        <taxon>Plakobranchidae</taxon>
        <taxon>Elysia</taxon>
    </lineage>
</organism>
<gene>
    <name evidence="5" type="ORF">EGW08_001775</name>
</gene>
<dbReference type="PROSITE" id="PS50835">
    <property type="entry name" value="IG_LIKE"/>
    <property type="match status" value="2"/>
</dbReference>
<dbReference type="PANTHER" id="PTHR45080">
    <property type="entry name" value="CONTACTIN 5"/>
    <property type="match status" value="1"/>
</dbReference>
<evidence type="ECO:0000259" key="4">
    <source>
        <dbReference type="PROSITE" id="PS50835"/>
    </source>
</evidence>
<keyword evidence="2" id="KW-1015">Disulfide bond</keyword>
<dbReference type="Gene3D" id="2.60.40.10">
    <property type="entry name" value="Immunoglobulins"/>
    <property type="match status" value="4"/>
</dbReference>
<accession>A0A3S1I1K8</accession>
<keyword evidence="6" id="KW-1185">Reference proteome</keyword>
<dbReference type="InterPro" id="IPR013783">
    <property type="entry name" value="Ig-like_fold"/>
</dbReference>
<dbReference type="OrthoDB" id="10012075at2759"/>
<dbReference type="STRING" id="188477.A0A3S1I1K8"/>
<feature type="domain" description="Ig-like" evidence="4">
    <location>
        <begin position="579"/>
        <end position="670"/>
    </location>
</feature>
<dbReference type="InterPro" id="IPR036179">
    <property type="entry name" value="Ig-like_dom_sf"/>
</dbReference>
<dbReference type="AlphaFoldDB" id="A0A3S1I1K8"/>
<dbReference type="GO" id="GO:0043025">
    <property type="term" value="C:neuronal cell body"/>
    <property type="evidence" value="ECO:0007669"/>
    <property type="project" value="TreeGrafter"/>
</dbReference>
<dbReference type="InterPro" id="IPR050958">
    <property type="entry name" value="Cell_Adh-Cytoskel_Orgn"/>
</dbReference>
<sequence>MVYISFASDGGPLCFDCPRLRNPYACTTIKRCPKGFKCFSKYYWEPQSQNLYWDQGCLSDSFCSALPSQRAQALSSPVNFSATAELRTPVSRVRRLEGLDDDALRFCISCCKDYSDYCNMLPCDHTLSSGPGQVPSGLTCLSCTDVSDPANCTNAQRCAANQNCAVWTQANGKFGMGCKDDTLCQADGDYITFGKRNTDVAAARVGVVSGTGCRACCKDNFCNSLYCSAINDLPTGIFTVATTPTTTTTPLTTSTTTPLTTTTTTPMTTSSTIPTTTTPATPLSVTLQPKQMTVQIGSNVSFNCRVQGQPPLNALFTITDSQNSTTTLPMCVKSITTVQEDVICEILTSQRPHGLYQVQCIANSNQGSAMESVVLDVKEITVPLSVDIHPSDITLFSGMPANVYCRVDGSPTVSYIWIDSSTGQDITNSSNFRTYVTANNTAVLEIAPQAPNTQAVFVCQAYNRLDSLYLPFNVNSFINVSITQSPQDITLTDVIENMSCDFESWPPANVSWFFLTNTNLVIPANESQIYNNHTGPIVTSILNISPELVKQLDIKSASCEADNGFATKSASANVQLLVPAKILTPARSYTVQAGSSFSLRCEAEGSPLPQMAWTFTDEFGINKILIGANVEKIGAVQSLKIDHIYDSGTFTCYAKNDLATVTAAFQVIVS</sequence>
<dbReference type="SUPFAM" id="SSF48726">
    <property type="entry name" value="Immunoglobulin"/>
    <property type="match status" value="2"/>
</dbReference>
<dbReference type="SMART" id="SM00409">
    <property type="entry name" value="IG"/>
    <property type="match status" value="3"/>
</dbReference>
<dbReference type="InterPro" id="IPR003599">
    <property type="entry name" value="Ig_sub"/>
</dbReference>
<evidence type="ECO:0000256" key="3">
    <source>
        <dbReference type="SAM" id="MobiDB-lite"/>
    </source>
</evidence>
<dbReference type="PANTHER" id="PTHR45080:SF8">
    <property type="entry name" value="IG-LIKE DOMAIN-CONTAINING PROTEIN"/>
    <property type="match status" value="1"/>
</dbReference>
<name>A0A3S1I1K8_ELYCH</name>
<evidence type="ECO:0000313" key="5">
    <source>
        <dbReference type="EMBL" id="RUS90434.1"/>
    </source>
</evidence>
<feature type="domain" description="Ig-like" evidence="4">
    <location>
        <begin position="383"/>
        <end position="475"/>
    </location>
</feature>